<organism evidence="3 4">
    <name type="scientific">Pleurotus eryngii</name>
    <name type="common">Boletus of the steppes</name>
    <dbReference type="NCBI Taxonomy" id="5323"/>
    <lineage>
        <taxon>Eukaryota</taxon>
        <taxon>Fungi</taxon>
        <taxon>Dikarya</taxon>
        <taxon>Basidiomycota</taxon>
        <taxon>Agaricomycotina</taxon>
        <taxon>Agaricomycetes</taxon>
        <taxon>Agaricomycetidae</taxon>
        <taxon>Agaricales</taxon>
        <taxon>Pleurotineae</taxon>
        <taxon>Pleurotaceae</taxon>
        <taxon>Pleurotus</taxon>
    </lineage>
</organism>
<evidence type="ECO:0000256" key="1">
    <source>
        <dbReference type="SAM" id="Coils"/>
    </source>
</evidence>
<proteinExistence type="predicted"/>
<name>A0A9P6DGA4_PLEER</name>
<accession>A0A9P6DGA4</accession>
<dbReference type="OrthoDB" id="2369050at2759"/>
<feature type="coiled-coil region" evidence="1">
    <location>
        <begin position="130"/>
        <end position="157"/>
    </location>
</feature>
<dbReference type="Proteomes" id="UP000807025">
    <property type="component" value="Unassembled WGS sequence"/>
</dbReference>
<dbReference type="EMBL" id="MU154559">
    <property type="protein sequence ID" value="KAF9495683.1"/>
    <property type="molecule type" value="Genomic_DNA"/>
</dbReference>
<evidence type="ECO:0000313" key="3">
    <source>
        <dbReference type="EMBL" id="KAF9495683.1"/>
    </source>
</evidence>
<protein>
    <recommendedName>
        <fullName evidence="5">Retrotransposon gag domain-containing protein</fullName>
    </recommendedName>
</protein>
<reference evidence="3" key="1">
    <citation type="submission" date="2020-11" db="EMBL/GenBank/DDBJ databases">
        <authorList>
            <consortium name="DOE Joint Genome Institute"/>
            <person name="Ahrendt S."/>
            <person name="Riley R."/>
            <person name="Andreopoulos W."/>
            <person name="Labutti K."/>
            <person name="Pangilinan J."/>
            <person name="Ruiz-Duenas F.J."/>
            <person name="Barrasa J.M."/>
            <person name="Sanchez-Garcia M."/>
            <person name="Camarero S."/>
            <person name="Miyauchi S."/>
            <person name="Serrano A."/>
            <person name="Linde D."/>
            <person name="Babiker R."/>
            <person name="Drula E."/>
            <person name="Ayuso-Fernandez I."/>
            <person name="Pacheco R."/>
            <person name="Padilla G."/>
            <person name="Ferreira P."/>
            <person name="Barriuso J."/>
            <person name="Kellner H."/>
            <person name="Castanera R."/>
            <person name="Alfaro M."/>
            <person name="Ramirez L."/>
            <person name="Pisabarro A.G."/>
            <person name="Kuo A."/>
            <person name="Tritt A."/>
            <person name="Lipzen A."/>
            <person name="He G."/>
            <person name="Yan M."/>
            <person name="Ng V."/>
            <person name="Cullen D."/>
            <person name="Martin F."/>
            <person name="Rosso M.-N."/>
            <person name="Henrissat B."/>
            <person name="Hibbett D."/>
            <person name="Martinez A.T."/>
            <person name="Grigoriev I.V."/>
        </authorList>
    </citation>
    <scope>NUCLEOTIDE SEQUENCE</scope>
    <source>
        <strain evidence="3">ATCC 90797</strain>
    </source>
</reference>
<evidence type="ECO:0000256" key="2">
    <source>
        <dbReference type="SAM" id="MobiDB-lite"/>
    </source>
</evidence>
<dbReference type="AlphaFoldDB" id="A0A9P6DGA4"/>
<keyword evidence="4" id="KW-1185">Reference proteome</keyword>
<feature type="non-terminal residue" evidence="3">
    <location>
        <position position="1"/>
    </location>
</feature>
<feature type="compositionally biased region" description="Polar residues" evidence="2">
    <location>
        <begin position="172"/>
        <end position="186"/>
    </location>
</feature>
<sequence length="246" mass="28149">QHKNTPAENRVVSVAWGMSGVHTVCWLSMNLPILESMSWDTYKSQLRTLFLPSDWEHSARMDVLRLQQCSRSFVEYSLDVMGKNNLLAGTDSFFNDEFLRDTLEANMDCKLARKCNRENTNAIISFRDWLDEVKHLNKKKRQRMEEIERTLAKINARMVANCSQGRPPLQPRNGTTSSTNDPTTSRLPKLEDSERQLLSTNGGCFKCRRFWAGHLGARCTVPPIDASKYKTLTKADVPPHPANYQL</sequence>
<evidence type="ECO:0000313" key="4">
    <source>
        <dbReference type="Proteomes" id="UP000807025"/>
    </source>
</evidence>
<gene>
    <name evidence="3" type="ORF">BDN71DRAFT_1390877</name>
</gene>
<keyword evidence="1" id="KW-0175">Coiled coil</keyword>
<comment type="caution">
    <text evidence="3">The sequence shown here is derived from an EMBL/GenBank/DDBJ whole genome shotgun (WGS) entry which is preliminary data.</text>
</comment>
<feature type="region of interest" description="Disordered" evidence="2">
    <location>
        <begin position="162"/>
        <end position="189"/>
    </location>
</feature>
<evidence type="ECO:0008006" key="5">
    <source>
        <dbReference type="Google" id="ProtNLM"/>
    </source>
</evidence>